<dbReference type="Proteomes" id="UP000615455">
    <property type="component" value="Unassembled WGS sequence"/>
</dbReference>
<sequence length="40" mass="4433">MRKTRKSKSKKLDVVAPFVIGVLINVTAGLVLILIQKLLQ</sequence>
<accession>A0ABQ1ETZ6</accession>
<organism evidence="2 3">
    <name type="scientific">Paenibacillus marchantiophytorum</name>
    <dbReference type="NCBI Taxonomy" id="1619310"/>
    <lineage>
        <taxon>Bacteria</taxon>
        <taxon>Bacillati</taxon>
        <taxon>Bacillota</taxon>
        <taxon>Bacilli</taxon>
        <taxon>Bacillales</taxon>
        <taxon>Paenibacillaceae</taxon>
        <taxon>Paenibacillus</taxon>
    </lineage>
</organism>
<proteinExistence type="predicted"/>
<name>A0ABQ1ETZ6_9BACL</name>
<feature type="transmembrane region" description="Helical" evidence="1">
    <location>
        <begin position="12"/>
        <end position="35"/>
    </location>
</feature>
<keyword evidence="1" id="KW-1133">Transmembrane helix</keyword>
<protein>
    <submittedName>
        <fullName evidence="2">Uncharacterized protein</fullName>
    </submittedName>
</protein>
<dbReference type="RefSeq" id="WP_268240141.1">
    <property type="nucleotide sequence ID" value="NZ_BMHE01000018.1"/>
</dbReference>
<reference evidence="3" key="1">
    <citation type="journal article" date="2019" name="Int. J. Syst. Evol. Microbiol.">
        <title>The Global Catalogue of Microorganisms (GCM) 10K type strain sequencing project: providing services to taxonomists for standard genome sequencing and annotation.</title>
        <authorList>
            <consortium name="The Broad Institute Genomics Platform"/>
            <consortium name="The Broad Institute Genome Sequencing Center for Infectious Disease"/>
            <person name="Wu L."/>
            <person name="Ma J."/>
        </authorList>
    </citation>
    <scope>NUCLEOTIDE SEQUENCE [LARGE SCALE GENOMIC DNA]</scope>
    <source>
        <strain evidence="3">CGMCC 1.15043</strain>
    </source>
</reference>
<evidence type="ECO:0000256" key="1">
    <source>
        <dbReference type="SAM" id="Phobius"/>
    </source>
</evidence>
<keyword evidence="1" id="KW-0812">Transmembrane</keyword>
<gene>
    <name evidence="2" type="ORF">GCM10008018_36480</name>
</gene>
<evidence type="ECO:0000313" key="2">
    <source>
        <dbReference type="EMBL" id="GFZ87017.1"/>
    </source>
</evidence>
<keyword evidence="1" id="KW-0472">Membrane</keyword>
<comment type="caution">
    <text evidence="2">The sequence shown here is derived from an EMBL/GenBank/DDBJ whole genome shotgun (WGS) entry which is preliminary data.</text>
</comment>
<keyword evidence="3" id="KW-1185">Reference proteome</keyword>
<dbReference type="EMBL" id="BMHE01000018">
    <property type="protein sequence ID" value="GFZ87017.1"/>
    <property type="molecule type" value="Genomic_DNA"/>
</dbReference>
<evidence type="ECO:0000313" key="3">
    <source>
        <dbReference type="Proteomes" id="UP000615455"/>
    </source>
</evidence>